<gene>
    <name evidence="1" type="ORF">M8818_006369</name>
</gene>
<dbReference type="EMBL" id="JAMKPW020000040">
    <property type="protein sequence ID" value="KAK8198502.1"/>
    <property type="molecule type" value="Genomic_DNA"/>
</dbReference>
<proteinExistence type="predicted"/>
<protein>
    <submittedName>
        <fullName evidence="1">Uncharacterized protein</fullName>
    </submittedName>
</protein>
<sequence>MAEKGFQLYPADNSRYLVSCRPGPGFTPSRKKWEQKRKQGRAAEDRSAAQAQLPVRGCLIKRGSKGPATAVSITTSLLLICGLSPR</sequence>
<dbReference type="Proteomes" id="UP001320706">
    <property type="component" value="Unassembled WGS sequence"/>
</dbReference>
<organism evidence="1 2">
    <name type="scientific">Zalaria obscura</name>
    <dbReference type="NCBI Taxonomy" id="2024903"/>
    <lineage>
        <taxon>Eukaryota</taxon>
        <taxon>Fungi</taxon>
        <taxon>Dikarya</taxon>
        <taxon>Ascomycota</taxon>
        <taxon>Pezizomycotina</taxon>
        <taxon>Dothideomycetes</taxon>
        <taxon>Dothideomycetidae</taxon>
        <taxon>Dothideales</taxon>
        <taxon>Zalariaceae</taxon>
        <taxon>Zalaria</taxon>
    </lineage>
</organism>
<keyword evidence="2" id="KW-1185">Reference proteome</keyword>
<reference evidence="1" key="1">
    <citation type="submission" date="2024-02" db="EMBL/GenBank/DDBJ databases">
        <title>Metagenome Assembled Genome of Zalaria obscura JY119.</title>
        <authorList>
            <person name="Vighnesh L."/>
            <person name="Jagadeeshwari U."/>
            <person name="Venkata Ramana C."/>
            <person name="Sasikala C."/>
        </authorList>
    </citation>
    <scope>NUCLEOTIDE SEQUENCE</scope>
    <source>
        <strain evidence="1">JY119</strain>
    </source>
</reference>
<name>A0ACC3S673_9PEZI</name>
<evidence type="ECO:0000313" key="1">
    <source>
        <dbReference type="EMBL" id="KAK8198502.1"/>
    </source>
</evidence>
<accession>A0ACC3S673</accession>
<comment type="caution">
    <text evidence="1">The sequence shown here is derived from an EMBL/GenBank/DDBJ whole genome shotgun (WGS) entry which is preliminary data.</text>
</comment>
<evidence type="ECO:0000313" key="2">
    <source>
        <dbReference type="Proteomes" id="UP001320706"/>
    </source>
</evidence>